<organism evidence="2 3">
    <name type="scientific">Corynespora cassiicola Philippines</name>
    <dbReference type="NCBI Taxonomy" id="1448308"/>
    <lineage>
        <taxon>Eukaryota</taxon>
        <taxon>Fungi</taxon>
        <taxon>Dikarya</taxon>
        <taxon>Ascomycota</taxon>
        <taxon>Pezizomycotina</taxon>
        <taxon>Dothideomycetes</taxon>
        <taxon>Pleosporomycetidae</taxon>
        <taxon>Pleosporales</taxon>
        <taxon>Corynesporascaceae</taxon>
        <taxon>Corynespora</taxon>
    </lineage>
</organism>
<dbReference type="STRING" id="1448308.A0A2T2P4P3"/>
<keyword evidence="3" id="KW-1185">Reference proteome</keyword>
<dbReference type="InterPro" id="IPR008914">
    <property type="entry name" value="PEBP"/>
</dbReference>
<dbReference type="EMBL" id="KZ678130">
    <property type="protein sequence ID" value="PSN72563.1"/>
    <property type="molecule type" value="Genomic_DNA"/>
</dbReference>
<evidence type="ECO:0000313" key="2">
    <source>
        <dbReference type="EMBL" id="PSN72563.1"/>
    </source>
</evidence>
<keyword evidence="1" id="KW-0732">Signal</keyword>
<evidence type="ECO:0000313" key="3">
    <source>
        <dbReference type="Proteomes" id="UP000240883"/>
    </source>
</evidence>
<reference evidence="2 3" key="1">
    <citation type="journal article" date="2018" name="Front. Microbiol.">
        <title>Genome-Wide Analysis of Corynespora cassiicola Leaf Fall Disease Putative Effectors.</title>
        <authorList>
            <person name="Lopez D."/>
            <person name="Ribeiro S."/>
            <person name="Label P."/>
            <person name="Fumanal B."/>
            <person name="Venisse J.S."/>
            <person name="Kohler A."/>
            <person name="de Oliveira R.R."/>
            <person name="Labutti K."/>
            <person name="Lipzen A."/>
            <person name="Lail K."/>
            <person name="Bauer D."/>
            <person name="Ohm R.A."/>
            <person name="Barry K.W."/>
            <person name="Spatafora J."/>
            <person name="Grigoriev I.V."/>
            <person name="Martin F.M."/>
            <person name="Pujade-Renaud V."/>
        </authorList>
    </citation>
    <scope>NUCLEOTIDE SEQUENCE [LARGE SCALE GENOMIC DNA]</scope>
    <source>
        <strain evidence="2 3">Philippines</strain>
    </source>
</reference>
<dbReference type="AlphaFoldDB" id="A0A2T2P4P3"/>
<dbReference type="Pfam" id="PF01161">
    <property type="entry name" value="PBP"/>
    <property type="match status" value="1"/>
</dbReference>
<dbReference type="InterPro" id="IPR036610">
    <property type="entry name" value="PEBP-like_sf"/>
</dbReference>
<dbReference type="SUPFAM" id="SSF49777">
    <property type="entry name" value="PEBP-like"/>
    <property type="match status" value="1"/>
</dbReference>
<evidence type="ECO:0008006" key="4">
    <source>
        <dbReference type="Google" id="ProtNLM"/>
    </source>
</evidence>
<accession>A0A2T2P4P3</accession>
<sequence>MHISTSVLVASILPFVKAQTPPGFRPKTHINLPASYGRIHLEPGQHLSLNATLIAPATKLPTENSVVIMLDLDTPCAYQNRSFAPFLHWISTPSNLTAIPYAAPAPPSGSPDHRYVLLRYDILDAASEPFRMPQGFTDVGTSLMSKSNFDLDGFARAAGLRRLEAANWFTVSAEVEP</sequence>
<evidence type="ECO:0000256" key="1">
    <source>
        <dbReference type="SAM" id="SignalP"/>
    </source>
</evidence>
<proteinExistence type="predicted"/>
<dbReference type="Proteomes" id="UP000240883">
    <property type="component" value="Unassembled WGS sequence"/>
</dbReference>
<feature type="chain" id="PRO_5015541772" description="PEBP-like protein" evidence="1">
    <location>
        <begin position="19"/>
        <end position="177"/>
    </location>
</feature>
<protein>
    <recommendedName>
        <fullName evidence="4">PEBP-like protein</fullName>
    </recommendedName>
</protein>
<name>A0A2T2P4P3_CORCC</name>
<dbReference type="OrthoDB" id="2506647at2759"/>
<gene>
    <name evidence="2" type="ORF">BS50DRAFT_630576</name>
</gene>
<dbReference type="Gene3D" id="3.90.280.10">
    <property type="entry name" value="PEBP-like"/>
    <property type="match status" value="1"/>
</dbReference>
<feature type="signal peptide" evidence="1">
    <location>
        <begin position="1"/>
        <end position="18"/>
    </location>
</feature>